<organism evidence="2 3">
    <name type="scientific">Reticulomyxa filosa</name>
    <dbReference type="NCBI Taxonomy" id="46433"/>
    <lineage>
        <taxon>Eukaryota</taxon>
        <taxon>Sar</taxon>
        <taxon>Rhizaria</taxon>
        <taxon>Retaria</taxon>
        <taxon>Foraminifera</taxon>
        <taxon>Monothalamids</taxon>
        <taxon>Reticulomyxidae</taxon>
        <taxon>Reticulomyxa</taxon>
    </lineage>
</organism>
<evidence type="ECO:0000313" key="3">
    <source>
        <dbReference type="Proteomes" id="UP000023152"/>
    </source>
</evidence>
<keyword evidence="3" id="KW-1185">Reference proteome</keyword>
<name>X6MQZ7_RETFI</name>
<comment type="caution">
    <text evidence="2">The sequence shown here is derived from an EMBL/GenBank/DDBJ whole genome shotgun (WGS) entry which is preliminary data.</text>
</comment>
<dbReference type="Proteomes" id="UP000023152">
    <property type="component" value="Unassembled WGS sequence"/>
</dbReference>
<sequence>MDILQEEPSLEKLVGYPSHDNYPRLSKPRIAVFPPPLPPVPSLPLSEKTEDLPEQKDLFEQMSIESDIDLKHVPSLPFDFSPPTSPKIPNVPLPSITYPKDPRISVHLAPLLPPVNPSFREYFSDNHEIKPVPLPKLHVTKSQPVTDVKTDNYEQYSDKSREQLLSFVSHSTPISLHNTNKQK</sequence>
<dbReference type="AlphaFoldDB" id="X6MQZ7"/>
<proteinExistence type="predicted"/>
<evidence type="ECO:0000256" key="1">
    <source>
        <dbReference type="SAM" id="MobiDB-lite"/>
    </source>
</evidence>
<reference evidence="2 3" key="1">
    <citation type="journal article" date="2013" name="Curr. Biol.">
        <title>The Genome of the Foraminiferan Reticulomyxa filosa.</title>
        <authorList>
            <person name="Glockner G."/>
            <person name="Hulsmann N."/>
            <person name="Schleicher M."/>
            <person name="Noegel A.A."/>
            <person name="Eichinger L."/>
            <person name="Gallinger C."/>
            <person name="Pawlowski J."/>
            <person name="Sierra R."/>
            <person name="Euteneuer U."/>
            <person name="Pillet L."/>
            <person name="Moustafa A."/>
            <person name="Platzer M."/>
            <person name="Groth M."/>
            <person name="Szafranski K."/>
            <person name="Schliwa M."/>
        </authorList>
    </citation>
    <scope>NUCLEOTIDE SEQUENCE [LARGE SCALE GENOMIC DNA]</scope>
</reference>
<gene>
    <name evidence="2" type="ORF">RFI_21071</name>
</gene>
<feature type="region of interest" description="Disordered" evidence="1">
    <location>
        <begin position="1"/>
        <end position="21"/>
    </location>
</feature>
<evidence type="ECO:0000313" key="2">
    <source>
        <dbReference type="EMBL" id="ETO16284.1"/>
    </source>
</evidence>
<accession>X6MQZ7</accession>
<protein>
    <submittedName>
        <fullName evidence="2">Uncharacterized protein</fullName>
    </submittedName>
</protein>
<dbReference type="EMBL" id="ASPP01018417">
    <property type="protein sequence ID" value="ETO16284.1"/>
    <property type="molecule type" value="Genomic_DNA"/>
</dbReference>